<dbReference type="AlphaFoldDB" id="A0A843WIK6"/>
<gene>
    <name evidence="2" type="ORF">Taro_044229</name>
</gene>
<accession>A0A843WIK6</accession>
<dbReference type="EMBL" id="NMUH01004942">
    <property type="protein sequence ID" value="MQM11323.1"/>
    <property type="molecule type" value="Genomic_DNA"/>
</dbReference>
<evidence type="ECO:0000256" key="1">
    <source>
        <dbReference type="SAM" id="MobiDB-lite"/>
    </source>
</evidence>
<feature type="non-terminal residue" evidence="2">
    <location>
        <position position="1"/>
    </location>
</feature>
<keyword evidence="3" id="KW-1185">Reference proteome</keyword>
<protein>
    <submittedName>
        <fullName evidence="2">Uncharacterized protein</fullName>
    </submittedName>
</protein>
<sequence length="223" mass="24289">MSLSLLPDAYDEVHDTCDLAKPLRSSDLSAPVPPKSLKTTIFSVSVGRTGGTGTPHLPSPEGLKVSRAKVARRSGHGGWSENDQPRRGESPRSPLPPGTEICKHIQKMPARKRDQTQKTNRRKKKKVKASGVGWRSEVLVAYAEEDAIQPHKRPPQKGDAGRAGGWSTRNGATRSEVGRASSSGRLARDPAPDRATWILWHFWLPPCSQLVRSSSVGVSMAYT</sequence>
<evidence type="ECO:0000313" key="2">
    <source>
        <dbReference type="EMBL" id="MQM11323.1"/>
    </source>
</evidence>
<feature type="compositionally biased region" description="Basic residues" evidence="1">
    <location>
        <begin position="119"/>
        <end position="128"/>
    </location>
</feature>
<comment type="caution">
    <text evidence="2">The sequence shown here is derived from an EMBL/GenBank/DDBJ whole genome shotgun (WGS) entry which is preliminary data.</text>
</comment>
<dbReference type="Proteomes" id="UP000652761">
    <property type="component" value="Unassembled WGS sequence"/>
</dbReference>
<feature type="region of interest" description="Disordered" evidence="1">
    <location>
        <begin position="69"/>
        <end position="130"/>
    </location>
</feature>
<reference evidence="2" key="1">
    <citation type="submission" date="2017-07" db="EMBL/GenBank/DDBJ databases">
        <title>Taro Niue Genome Assembly and Annotation.</title>
        <authorList>
            <person name="Atibalentja N."/>
            <person name="Keating K."/>
            <person name="Fields C.J."/>
        </authorList>
    </citation>
    <scope>NUCLEOTIDE SEQUENCE</scope>
    <source>
        <strain evidence="2">Niue_2</strain>
        <tissue evidence="2">Leaf</tissue>
    </source>
</reference>
<organism evidence="2 3">
    <name type="scientific">Colocasia esculenta</name>
    <name type="common">Wild taro</name>
    <name type="synonym">Arum esculentum</name>
    <dbReference type="NCBI Taxonomy" id="4460"/>
    <lineage>
        <taxon>Eukaryota</taxon>
        <taxon>Viridiplantae</taxon>
        <taxon>Streptophyta</taxon>
        <taxon>Embryophyta</taxon>
        <taxon>Tracheophyta</taxon>
        <taxon>Spermatophyta</taxon>
        <taxon>Magnoliopsida</taxon>
        <taxon>Liliopsida</taxon>
        <taxon>Araceae</taxon>
        <taxon>Aroideae</taxon>
        <taxon>Colocasieae</taxon>
        <taxon>Colocasia</taxon>
    </lineage>
</organism>
<name>A0A843WIK6_COLES</name>
<evidence type="ECO:0000313" key="3">
    <source>
        <dbReference type="Proteomes" id="UP000652761"/>
    </source>
</evidence>
<feature type="region of interest" description="Disordered" evidence="1">
    <location>
        <begin position="147"/>
        <end position="189"/>
    </location>
</feature>
<proteinExistence type="predicted"/>